<dbReference type="Proteomes" id="UP001500552">
    <property type="component" value="Unassembled WGS sequence"/>
</dbReference>
<evidence type="ECO:0008006" key="3">
    <source>
        <dbReference type="Google" id="ProtNLM"/>
    </source>
</evidence>
<proteinExistence type="predicted"/>
<dbReference type="PROSITE" id="PS51257">
    <property type="entry name" value="PROKAR_LIPOPROTEIN"/>
    <property type="match status" value="1"/>
</dbReference>
<organism evidence="1 2">
    <name type="scientific">Pontibacter saemangeumensis</name>
    <dbReference type="NCBI Taxonomy" id="1084525"/>
    <lineage>
        <taxon>Bacteria</taxon>
        <taxon>Pseudomonadati</taxon>
        <taxon>Bacteroidota</taxon>
        <taxon>Cytophagia</taxon>
        <taxon>Cytophagales</taxon>
        <taxon>Hymenobacteraceae</taxon>
        <taxon>Pontibacter</taxon>
    </lineage>
</organism>
<comment type="caution">
    <text evidence="1">The sequence shown here is derived from an EMBL/GenBank/DDBJ whole genome shotgun (WGS) entry which is preliminary data.</text>
</comment>
<evidence type="ECO:0000313" key="2">
    <source>
        <dbReference type="Proteomes" id="UP001500552"/>
    </source>
</evidence>
<accession>A0ABP8LHF7</accession>
<reference evidence="2" key="1">
    <citation type="journal article" date="2019" name="Int. J. Syst. Evol. Microbiol.">
        <title>The Global Catalogue of Microorganisms (GCM) 10K type strain sequencing project: providing services to taxonomists for standard genome sequencing and annotation.</title>
        <authorList>
            <consortium name="The Broad Institute Genomics Platform"/>
            <consortium name="The Broad Institute Genome Sequencing Center for Infectious Disease"/>
            <person name="Wu L."/>
            <person name="Ma J."/>
        </authorList>
    </citation>
    <scope>NUCLEOTIDE SEQUENCE [LARGE SCALE GENOMIC DNA]</scope>
    <source>
        <strain evidence="2">JCM 17926</strain>
    </source>
</reference>
<sequence length="176" mass="20045">MKTLVIVCTACLIIAACSSNEELSREEALRQIQQDKQYPKVIDYDIYRSDPEFARAVLDAGLEKEGLVTVQRTQKLADIGEPLIEFTDKAKPYMLPTSDEDRKMDIQKVKIADEELVEVTGIQTMGDGKQATAEYTTAYKNISDFSALTKTNYNQTATYKAYFMLYDNGWRLQKEQ</sequence>
<gene>
    <name evidence="1" type="ORF">GCM10023188_15670</name>
</gene>
<dbReference type="EMBL" id="BAABHC010000005">
    <property type="protein sequence ID" value="GAA4429800.1"/>
    <property type="molecule type" value="Genomic_DNA"/>
</dbReference>
<keyword evidence="2" id="KW-1185">Reference proteome</keyword>
<name>A0ABP8LHF7_9BACT</name>
<evidence type="ECO:0000313" key="1">
    <source>
        <dbReference type="EMBL" id="GAA4429800.1"/>
    </source>
</evidence>
<dbReference type="RefSeq" id="WP_345158094.1">
    <property type="nucleotide sequence ID" value="NZ_BAABHC010000005.1"/>
</dbReference>
<protein>
    <recommendedName>
        <fullName evidence="3">DUF1318 domain-containing protein</fullName>
    </recommendedName>
</protein>